<feature type="non-terminal residue" evidence="1">
    <location>
        <position position="1"/>
    </location>
</feature>
<sequence length="97" mass="10958">SSPLLPCRWLWLSPSPDSPAGPTGAHQKRCPPHASFWQLLLQYLVRRHRLHLANSRGYDSHRLQRQCAHCLTPWILPLLALLAPKVVEELLAEGVSP</sequence>
<evidence type="ECO:0000313" key="1">
    <source>
        <dbReference type="EMBL" id="KAK5277159.1"/>
    </source>
</evidence>
<dbReference type="EMBL" id="JAVRRA010002819">
    <property type="protein sequence ID" value="KAK5277159.1"/>
    <property type="molecule type" value="Genomic_DNA"/>
</dbReference>
<gene>
    <name evidence="1" type="ORF">LTR16_010158</name>
</gene>
<proteinExistence type="predicted"/>
<protein>
    <submittedName>
        <fullName evidence="1">Uncharacterized protein</fullName>
    </submittedName>
</protein>
<keyword evidence="2" id="KW-1185">Reference proteome</keyword>
<name>A0ABR0M238_9PEZI</name>
<feature type="non-terminal residue" evidence="1">
    <location>
        <position position="97"/>
    </location>
</feature>
<organism evidence="1 2">
    <name type="scientific">Cryomyces antarcticus</name>
    <dbReference type="NCBI Taxonomy" id="329879"/>
    <lineage>
        <taxon>Eukaryota</taxon>
        <taxon>Fungi</taxon>
        <taxon>Dikarya</taxon>
        <taxon>Ascomycota</taxon>
        <taxon>Pezizomycotina</taxon>
        <taxon>Dothideomycetes</taxon>
        <taxon>Dothideomycetes incertae sedis</taxon>
        <taxon>Cryomyces</taxon>
    </lineage>
</organism>
<accession>A0ABR0M238</accession>
<dbReference type="Proteomes" id="UP001357485">
    <property type="component" value="Unassembled WGS sequence"/>
</dbReference>
<comment type="caution">
    <text evidence="1">The sequence shown here is derived from an EMBL/GenBank/DDBJ whole genome shotgun (WGS) entry which is preliminary data.</text>
</comment>
<reference evidence="1 2" key="1">
    <citation type="submission" date="2023-08" db="EMBL/GenBank/DDBJ databases">
        <title>Black Yeasts Isolated from many extreme environments.</title>
        <authorList>
            <person name="Coleine C."/>
            <person name="Stajich J.E."/>
            <person name="Selbmann L."/>
        </authorList>
    </citation>
    <scope>NUCLEOTIDE SEQUENCE [LARGE SCALE GENOMIC DNA]</scope>
    <source>
        <strain evidence="1 2">CCFEE 536</strain>
    </source>
</reference>
<evidence type="ECO:0000313" key="2">
    <source>
        <dbReference type="Proteomes" id="UP001357485"/>
    </source>
</evidence>